<evidence type="ECO:0000256" key="1">
    <source>
        <dbReference type="SAM" id="MobiDB-lite"/>
    </source>
</evidence>
<dbReference type="InterPro" id="IPR003892">
    <property type="entry name" value="CUE"/>
</dbReference>
<dbReference type="PROSITE" id="PS51140">
    <property type="entry name" value="CUE"/>
    <property type="match status" value="1"/>
</dbReference>
<organism evidence="3 4">
    <name type="scientific">Oopsacas minuta</name>
    <dbReference type="NCBI Taxonomy" id="111878"/>
    <lineage>
        <taxon>Eukaryota</taxon>
        <taxon>Metazoa</taxon>
        <taxon>Porifera</taxon>
        <taxon>Hexactinellida</taxon>
        <taxon>Hexasterophora</taxon>
        <taxon>Lyssacinosida</taxon>
        <taxon>Leucopsacidae</taxon>
        <taxon>Oopsacas</taxon>
    </lineage>
</organism>
<protein>
    <recommendedName>
        <fullName evidence="2">CUE domain-containing protein</fullName>
    </recommendedName>
</protein>
<dbReference type="PANTHER" id="PTHR13467:SF3">
    <property type="entry name" value="CUE DOMAIN-CONTAINING PROTEIN 1"/>
    <property type="match status" value="1"/>
</dbReference>
<gene>
    <name evidence="3" type="ORF">LOD99_6833</name>
</gene>
<dbReference type="PANTHER" id="PTHR13467">
    <property type="entry name" value="CUE DOMAIN CONTAINING PROTEIN 1"/>
    <property type="match status" value="1"/>
</dbReference>
<evidence type="ECO:0000259" key="2">
    <source>
        <dbReference type="PROSITE" id="PS51140"/>
    </source>
</evidence>
<feature type="compositionally biased region" description="Polar residues" evidence="1">
    <location>
        <begin position="1"/>
        <end position="25"/>
    </location>
</feature>
<accession>A0AAV7JJH5</accession>
<dbReference type="Proteomes" id="UP001165289">
    <property type="component" value="Unassembled WGS sequence"/>
</dbReference>
<dbReference type="Pfam" id="PF02845">
    <property type="entry name" value="CUE"/>
    <property type="match status" value="1"/>
</dbReference>
<dbReference type="SUPFAM" id="SSF46934">
    <property type="entry name" value="UBA-like"/>
    <property type="match status" value="1"/>
</dbReference>
<name>A0AAV7JJH5_9METZ</name>
<evidence type="ECO:0000313" key="3">
    <source>
        <dbReference type="EMBL" id="KAI6649112.1"/>
    </source>
</evidence>
<dbReference type="InterPro" id="IPR040192">
    <property type="entry name" value="CUEDC1"/>
</dbReference>
<dbReference type="InterPro" id="IPR009060">
    <property type="entry name" value="UBA-like_sf"/>
</dbReference>
<dbReference type="AlphaFoldDB" id="A0AAV7JJH5"/>
<proteinExistence type="predicted"/>
<feature type="region of interest" description="Disordered" evidence="1">
    <location>
        <begin position="1"/>
        <end position="60"/>
    </location>
</feature>
<dbReference type="EMBL" id="JAKMXF010000322">
    <property type="protein sequence ID" value="KAI6649112.1"/>
    <property type="molecule type" value="Genomic_DNA"/>
</dbReference>
<keyword evidence="4" id="KW-1185">Reference proteome</keyword>
<dbReference type="GO" id="GO:0043130">
    <property type="term" value="F:ubiquitin binding"/>
    <property type="evidence" value="ECO:0007669"/>
    <property type="project" value="InterPro"/>
</dbReference>
<dbReference type="SMART" id="SM00546">
    <property type="entry name" value="CUE"/>
    <property type="match status" value="1"/>
</dbReference>
<evidence type="ECO:0000313" key="4">
    <source>
        <dbReference type="Proteomes" id="UP001165289"/>
    </source>
</evidence>
<comment type="caution">
    <text evidence="3">The sequence shown here is derived from an EMBL/GenBank/DDBJ whole genome shotgun (WGS) entry which is preliminary data.</text>
</comment>
<sequence length="364" mass="41562">MNPLLSNKHQNNEQQPQRSTAAQKKTNAHRVVNKAQQQNKQRRPPPPARERFMTSPPTSSEIRVEYAQPMGIDDRLTHLSQLFPDIDSPVIMDILRQKRGNIEAATHDLFQLTNPSSMDTVSPPTVPGVDSFELPPCYDDLDAYYFPAEKSVDINASLPVFTKNQTQEKPRLGQHPELKRFNTSVGILRPEAPISPPKDYLTKWKKGETNRLNVNGKTVLIGPLPNDFLRVRISAPVRAKSFPDTPIAQFSTGPNDEISRTREGRISPFRLPLKLEELDVPIDPDETENQVFEDYKIAHYLQNVEFLQRVKQNQQLYSEVRQAANMDSSQFHSQGTLKRMDKATKKKLTKLAKKLPKNTFQQYT</sequence>
<dbReference type="Gene3D" id="1.10.8.10">
    <property type="entry name" value="DNA helicase RuvA subunit, C-terminal domain"/>
    <property type="match status" value="1"/>
</dbReference>
<reference evidence="3 4" key="1">
    <citation type="journal article" date="2023" name="BMC Biol.">
        <title>The compact genome of the sponge Oopsacas minuta (Hexactinellida) is lacking key metazoan core genes.</title>
        <authorList>
            <person name="Santini S."/>
            <person name="Schenkelaars Q."/>
            <person name="Jourda C."/>
            <person name="Duchesne M."/>
            <person name="Belahbib H."/>
            <person name="Rocher C."/>
            <person name="Selva M."/>
            <person name="Riesgo A."/>
            <person name="Vervoort M."/>
            <person name="Leys S.P."/>
            <person name="Kodjabachian L."/>
            <person name="Le Bivic A."/>
            <person name="Borchiellini C."/>
            <person name="Claverie J.M."/>
            <person name="Renard E."/>
        </authorList>
    </citation>
    <scope>NUCLEOTIDE SEQUENCE [LARGE SCALE GENOMIC DNA]</scope>
    <source>
        <strain evidence="3">SPO-2</strain>
    </source>
</reference>
<feature type="domain" description="CUE" evidence="2">
    <location>
        <begin position="71"/>
        <end position="114"/>
    </location>
</feature>